<protein>
    <recommendedName>
        <fullName evidence="3">Pentapeptide repeat-containing protein</fullName>
    </recommendedName>
</protein>
<gene>
    <name evidence="1" type="ORF">DIT97_07945</name>
</gene>
<name>A0A3D3R5T0_9PLAN</name>
<evidence type="ECO:0000313" key="1">
    <source>
        <dbReference type="EMBL" id="HCO22980.1"/>
    </source>
</evidence>
<sequence>MLIAACFPDLQNGNIASISDILRETRMAIPEHEAVVRQGAKSLSLWRMSHPQVKLNLKEADLSGLDLYKIRLRKADLRDANLFRTNLSCADLSEADLSGANLCDADLMCTNLSGANLTGADFSNANLIETDFSWADLSDGNLENAILKNINLNHAIGVDLSTITVDAVAENKTEPPVLRQK</sequence>
<dbReference type="PANTHER" id="PTHR14136:SF17">
    <property type="entry name" value="BTB_POZ DOMAIN-CONTAINING PROTEIN KCTD9"/>
    <property type="match status" value="1"/>
</dbReference>
<evidence type="ECO:0008006" key="3">
    <source>
        <dbReference type="Google" id="ProtNLM"/>
    </source>
</evidence>
<dbReference type="Proteomes" id="UP000263642">
    <property type="component" value="Unassembled WGS sequence"/>
</dbReference>
<comment type="caution">
    <text evidence="1">The sequence shown here is derived from an EMBL/GenBank/DDBJ whole genome shotgun (WGS) entry which is preliminary data.</text>
</comment>
<dbReference type="PANTHER" id="PTHR14136">
    <property type="entry name" value="BTB_POZ DOMAIN-CONTAINING PROTEIN KCTD9"/>
    <property type="match status" value="1"/>
</dbReference>
<proteinExistence type="predicted"/>
<organism evidence="1 2">
    <name type="scientific">Gimesia maris</name>
    <dbReference type="NCBI Taxonomy" id="122"/>
    <lineage>
        <taxon>Bacteria</taxon>
        <taxon>Pseudomonadati</taxon>
        <taxon>Planctomycetota</taxon>
        <taxon>Planctomycetia</taxon>
        <taxon>Planctomycetales</taxon>
        <taxon>Planctomycetaceae</taxon>
        <taxon>Gimesia</taxon>
    </lineage>
</organism>
<dbReference type="Gene3D" id="2.160.20.80">
    <property type="entry name" value="E3 ubiquitin-protein ligase SopA"/>
    <property type="match status" value="1"/>
</dbReference>
<evidence type="ECO:0000313" key="2">
    <source>
        <dbReference type="Proteomes" id="UP000263642"/>
    </source>
</evidence>
<accession>A0A3D3R5T0</accession>
<dbReference type="SUPFAM" id="SSF141571">
    <property type="entry name" value="Pentapeptide repeat-like"/>
    <property type="match status" value="1"/>
</dbReference>
<dbReference type="InterPro" id="IPR001646">
    <property type="entry name" value="5peptide_repeat"/>
</dbReference>
<dbReference type="InterPro" id="IPR051082">
    <property type="entry name" value="Pentapeptide-BTB/POZ_domain"/>
</dbReference>
<dbReference type="Pfam" id="PF00805">
    <property type="entry name" value="Pentapeptide"/>
    <property type="match status" value="2"/>
</dbReference>
<reference evidence="1 2" key="1">
    <citation type="journal article" date="2018" name="Nat. Biotechnol.">
        <title>A standardized bacterial taxonomy based on genome phylogeny substantially revises the tree of life.</title>
        <authorList>
            <person name="Parks D.H."/>
            <person name="Chuvochina M."/>
            <person name="Waite D.W."/>
            <person name="Rinke C."/>
            <person name="Skarshewski A."/>
            <person name="Chaumeil P.A."/>
            <person name="Hugenholtz P."/>
        </authorList>
    </citation>
    <scope>NUCLEOTIDE SEQUENCE [LARGE SCALE GENOMIC DNA]</scope>
    <source>
        <strain evidence="1">UBA9375</strain>
    </source>
</reference>
<dbReference type="AlphaFoldDB" id="A0A3D3R5T0"/>
<dbReference type="EMBL" id="DQAY01000048">
    <property type="protein sequence ID" value="HCO22980.1"/>
    <property type="molecule type" value="Genomic_DNA"/>
</dbReference>